<keyword evidence="2" id="KW-1185">Reference proteome</keyword>
<gene>
    <name evidence="1" type="ordered locus">Dshi_2533</name>
</gene>
<evidence type="ECO:0000313" key="2">
    <source>
        <dbReference type="Proteomes" id="UP000006833"/>
    </source>
</evidence>
<dbReference type="KEGG" id="dsh:Dshi_2533"/>
<organism evidence="1 2">
    <name type="scientific">Dinoroseobacter shibae (strain DSM 16493 / NCIMB 14021 / DFL 12)</name>
    <dbReference type="NCBI Taxonomy" id="398580"/>
    <lineage>
        <taxon>Bacteria</taxon>
        <taxon>Pseudomonadati</taxon>
        <taxon>Pseudomonadota</taxon>
        <taxon>Alphaproteobacteria</taxon>
        <taxon>Rhodobacterales</taxon>
        <taxon>Roseobacteraceae</taxon>
        <taxon>Dinoroseobacter</taxon>
    </lineage>
</organism>
<reference evidence="2" key="1">
    <citation type="journal article" date="2010" name="ISME J.">
        <title>The complete genome sequence of the algal symbiont Dinoroseobacter shibae: a hitchhiker's guide to life in the sea.</title>
        <authorList>
            <person name="Wagner-Dobler I."/>
            <person name="Ballhausen B."/>
            <person name="Berger M."/>
            <person name="Brinkhoff T."/>
            <person name="Buchholz I."/>
            <person name="Bunk B."/>
            <person name="Cypionka H."/>
            <person name="Daniel R."/>
            <person name="Drepper T."/>
            <person name="Gerdts G."/>
            <person name="Hahnke S."/>
            <person name="Han C."/>
            <person name="Jahn D."/>
            <person name="Kalhoefer D."/>
            <person name="Kiss H."/>
            <person name="Klenk H.P."/>
            <person name="Kyrpides N."/>
            <person name="Liebl W."/>
            <person name="Liesegang H."/>
            <person name="Meincke L."/>
            <person name="Pati A."/>
            <person name="Petersen J."/>
            <person name="Piekarski T."/>
            <person name="Pommerenke C."/>
            <person name="Pradella S."/>
            <person name="Pukall R."/>
            <person name="Rabus R."/>
            <person name="Stackebrandt E."/>
            <person name="Thole S."/>
            <person name="Thompson L."/>
            <person name="Tielen P."/>
            <person name="Tomasch J."/>
            <person name="von Jan M."/>
            <person name="Wanphrut N."/>
            <person name="Wichels A."/>
            <person name="Zech H."/>
            <person name="Simon M."/>
        </authorList>
    </citation>
    <scope>NUCLEOTIDE SEQUENCE [LARGE SCALE GENOMIC DNA]</scope>
    <source>
        <strain evidence="2">DSM 16493 / NCIMB 14021 / DFL 12</strain>
    </source>
</reference>
<accession>A8LSR7</accession>
<protein>
    <submittedName>
        <fullName evidence="1">Uncharacterized protein</fullName>
    </submittedName>
</protein>
<evidence type="ECO:0000313" key="1">
    <source>
        <dbReference type="EMBL" id="ABV94266.1"/>
    </source>
</evidence>
<dbReference type="HOGENOM" id="CLU_2896858_0_0_5"/>
<dbReference type="Proteomes" id="UP000006833">
    <property type="component" value="Chromosome"/>
</dbReference>
<dbReference type="EMBL" id="CP000830">
    <property type="protein sequence ID" value="ABV94266.1"/>
    <property type="molecule type" value="Genomic_DNA"/>
</dbReference>
<dbReference type="STRING" id="398580.Dshi_2533"/>
<sequence length="62" mass="7152">MPLVPALVGLFAVSEAYIIIEKKAIITDDAELKDPNWHDTFDGVRIALSRWWHIAWRRMGCD</sequence>
<dbReference type="AlphaFoldDB" id="A8LSR7"/>
<proteinExistence type="predicted"/>
<name>A8LSR7_DINSH</name>